<name>A0AAJ0BNS4_9PEZI</name>
<dbReference type="EMBL" id="MU839055">
    <property type="protein sequence ID" value="KAK1761694.1"/>
    <property type="molecule type" value="Genomic_DNA"/>
</dbReference>
<evidence type="ECO:0000256" key="1">
    <source>
        <dbReference type="SAM" id="MobiDB-lite"/>
    </source>
</evidence>
<gene>
    <name evidence="2" type="ORF">QBC33DRAFT_604052</name>
</gene>
<sequence length="273" mass="29352">MWTVLDSLYGGNLGCDSPQNVFDIASHLWRDTENPRQEASRLHDYDPNASTADGAAIARAFAALRYPTIAITDINQGTLSQTRDALLKLNPDAEALSVCCRSSRALAKPRGSSRETFASVTATVRSDCGNTSDAWDCFHINSADKDREGNHLISARDACARPSTRTSRSAATTRTATRSRRRWTSTTMPAATSAASPSTWSRTANLEGRAGAGAAGGQEKEIDFSIHEMEDGTQTGHSDAVQRMQPIGRAASHNRVHGTTTKLTDVDTLKAQA</sequence>
<dbReference type="Proteomes" id="UP001244011">
    <property type="component" value="Unassembled WGS sequence"/>
</dbReference>
<accession>A0AAJ0BNS4</accession>
<dbReference type="GeneID" id="85315423"/>
<feature type="region of interest" description="Disordered" evidence="1">
    <location>
        <begin position="155"/>
        <end position="202"/>
    </location>
</feature>
<proteinExistence type="predicted"/>
<feature type="compositionally biased region" description="Low complexity" evidence="1">
    <location>
        <begin position="160"/>
        <end position="176"/>
    </location>
</feature>
<feature type="region of interest" description="Disordered" evidence="1">
    <location>
        <begin position="232"/>
        <end position="273"/>
    </location>
</feature>
<protein>
    <submittedName>
        <fullName evidence="2">Uncharacterized protein</fullName>
    </submittedName>
</protein>
<feature type="compositionally biased region" description="Low complexity" evidence="1">
    <location>
        <begin position="184"/>
        <end position="202"/>
    </location>
</feature>
<dbReference type="RefSeq" id="XP_060277907.1">
    <property type="nucleotide sequence ID" value="XM_060432236.1"/>
</dbReference>
<comment type="caution">
    <text evidence="2">The sequence shown here is derived from an EMBL/GenBank/DDBJ whole genome shotgun (WGS) entry which is preliminary data.</text>
</comment>
<reference evidence="2" key="1">
    <citation type="submission" date="2023-06" db="EMBL/GenBank/DDBJ databases">
        <title>Genome-scale phylogeny and comparative genomics of the fungal order Sordariales.</title>
        <authorList>
            <consortium name="Lawrence Berkeley National Laboratory"/>
            <person name="Hensen N."/>
            <person name="Bonometti L."/>
            <person name="Westerberg I."/>
            <person name="Brannstrom I.O."/>
            <person name="Guillou S."/>
            <person name="Cros-Aarteil S."/>
            <person name="Calhoun S."/>
            <person name="Haridas S."/>
            <person name="Kuo A."/>
            <person name="Mondo S."/>
            <person name="Pangilinan J."/>
            <person name="Riley R."/>
            <person name="Labutti K."/>
            <person name="Andreopoulos B."/>
            <person name="Lipzen A."/>
            <person name="Chen C."/>
            <person name="Yanf M."/>
            <person name="Daum C."/>
            <person name="Ng V."/>
            <person name="Clum A."/>
            <person name="Steindorff A."/>
            <person name="Ohm R."/>
            <person name="Martin F."/>
            <person name="Silar P."/>
            <person name="Natvig D."/>
            <person name="Lalanne C."/>
            <person name="Gautier V."/>
            <person name="Ament-Velasquez S.L."/>
            <person name="Kruys A."/>
            <person name="Hutchinson M.I."/>
            <person name="Powell A.J."/>
            <person name="Barry K."/>
            <person name="Miller A.N."/>
            <person name="Grigoriev I.V."/>
            <person name="Debuchy R."/>
            <person name="Gladieux P."/>
            <person name="Thoren M.H."/>
            <person name="Johannesson H."/>
        </authorList>
    </citation>
    <scope>NUCLEOTIDE SEQUENCE</scope>
    <source>
        <strain evidence="2">8032-3</strain>
    </source>
</reference>
<evidence type="ECO:0000313" key="3">
    <source>
        <dbReference type="Proteomes" id="UP001244011"/>
    </source>
</evidence>
<dbReference type="AlphaFoldDB" id="A0AAJ0BNS4"/>
<organism evidence="2 3">
    <name type="scientific">Phialemonium atrogriseum</name>
    <dbReference type="NCBI Taxonomy" id="1093897"/>
    <lineage>
        <taxon>Eukaryota</taxon>
        <taxon>Fungi</taxon>
        <taxon>Dikarya</taxon>
        <taxon>Ascomycota</taxon>
        <taxon>Pezizomycotina</taxon>
        <taxon>Sordariomycetes</taxon>
        <taxon>Sordariomycetidae</taxon>
        <taxon>Cephalothecales</taxon>
        <taxon>Cephalothecaceae</taxon>
        <taxon>Phialemonium</taxon>
    </lineage>
</organism>
<feature type="compositionally biased region" description="Basic and acidic residues" evidence="1">
    <location>
        <begin position="264"/>
        <end position="273"/>
    </location>
</feature>
<evidence type="ECO:0000313" key="2">
    <source>
        <dbReference type="EMBL" id="KAK1761694.1"/>
    </source>
</evidence>
<keyword evidence="3" id="KW-1185">Reference proteome</keyword>